<evidence type="ECO:0000259" key="6">
    <source>
        <dbReference type="Pfam" id="PF00306"/>
    </source>
</evidence>
<dbReference type="InterPro" id="IPR027417">
    <property type="entry name" value="P-loop_NTPase"/>
</dbReference>
<proteinExistence type="inferred from homology"/>
<dbReference type="InterPro" id="IPR000194">
    <property type="entry name" value="ATPase_F1/V1/A1_a/bsu_nucl-bd"/>
</dbReference>
<dbReference type="AlphaFoldDB" id="A0A8J5Z978"/>
<dbReference type="PANTHER" id="PTHR48082">
    <property type="entry name" value="ATP SYNTHASE SUBUNIT ALPHA, MITOCHONDRIAL"/>
    <property type="match status" value="1"/>
</dbReference>
<reference evidence="7 8" key="1">
    <citation type="journal article" date="2021" name="bioRxiv">
        <title>The Gossypium anomalum genome as a resource for cotton improvement and evolutionary analysis of hybrid incompatibility.</title>
        <authorList>
            <person name="Grover C.E."/>
            <person name="Yuan D."/>
            <person name="Arick M.A."/>
            <person name="Miller E.R."/>
            <person name="Hu G."/>
            <person name="Peterson D.G."/>
            <person name="Wendel J.F."/>
            <person name="Udall J.A."/>
        </authorList>
    </citation>
    <scope>NUCLEOTIDE SEQUENCE [LARGE SCALE GENOMIC DNA]</scope>
    <source>
        <strain evidence="7">JFW-Udall</strain>
        <tissue evidence="7">Leaf</tissue>
    </source>
</reference>
<comment type="caution">
    <text evidence="7">The sequence shown here is derived from an EMBL/GenBank/DDBJ whole genome shotgun (WGS) entry which is preliminary data.</text>
</comment>
<dbReference type="Pfam" id="PF00306">
    <property type="entry name" value="ATP-synt_ab_C"/>
    <property type="match status" value="1"/>
</dbReference>
<dbReference type="SUPFAM" id="SSF47917">
    <property type="entry name" value="C-terminal domain of alpha and beta subunits of F1 ATP synthase"/>
    <property type="match status" value="1"/>
</dbReference>
<evidence type="ECO:0000256" key="2">
    <source>
        <dbReference type="ARBA" id="ARBA00008936"/>
    </source>
</evidence>
<accession>A0A8J5Z978</accession>
<evidence type="ECO:0000256" key="1">
    <source>
        <dbReference type="ARBA" id="ARBA00004273"/>
    </source>
</evidence>
<feature type="domain" description="ATPase F1/V1/A1 complex alpha/beta subunit nucleotide-binding" evidence="5">
    <location>
        <begin position="2"/>
        <end position="67"/>
    </location>
</feature>
<evidence type="ECO:0000259" key="5">
    <source>
        <dbReference type="Pfam" id="PF00006"/>
    </source>
</evidence>
<dbReference type="Proteomes" id="UP000701853">
    <property type="component" value="Chromosome 4"/>
</dbReference>
<protein>
    <recommendedName>
        <fullName evidence="4">ATP synthase subunit alpha, mitochondrial</fullName>
    </recommendedName>
</protein>
<evidence type="ECO:0000313" key="7">
    <source>
        <dbReference type="EMBL" id="KAG8496337.1"/>
    </source>
</evidence>
<dbReference type="PANTHER" id="PTHR48082:SF2">
    <property type="entry name" value="ATP SYNTHASE SUBUNIT ALPHA, MITOCHONDRIAL"/>
    <property type="match status" value="1"/>
</dbReference>
<name>A0A8J5Z978_9ROSI</name>
<dbReference type="Pfam" id="PF00006">
    <property type="entry name" value="ATP-synt_ab"/>
    <property type="match status" value="1"/>
</dbReference>
<dbReference type="Gene3D" id="3.40.50.12240">
    <property type="match status" value="2"/>
</dbReference>
<evidence type="ECO:0000313" key="8">
    <source>
        <dbReference type="Proteomes" id="UP000701853"/>
    </source>
</evidence>
<dbReference type="GO" id="GO:0046933">
    <property type="term" value="F:proton-transporting ATP synthase activity, rotational mechanism"/>
    <property type="evidence" value="ECO:0007669"/>
    <property type="project" value="InterPro"/>
</dbReference>
<feature type="domain" description="ATP synthase alpha subunit C-terminal" evidence="6">
    <location>
        <begin position="101"/>
        <end position="144"/>
    </location>
</feature>
<evidence type="ECO:0000256" key="3">
    <source>
        <dbReference type="ARBA" id="ARBA00011648"/>
    </source>
</evidence>
<dbReference type="GO" id="GO:0045259">
    <property type="term" value="C:proton-transporting ATP synthase complex"/>
    <property type="evidence" value="ECO:0007669"/>
    <property type="project" value="InterPro"/>
</dbReference>
<comment type="subunit">
    <text evidence="3">F-type ATPases have 2 components, CF(1) - the catalytic core - and CF(0) - the membrane proton channel. CF(1) has five subunits: alpha(3), beta(3), gamma(1), delta(1), epsilon(1). CF(0) has three main subunits: a, b and c.</text>
</comment>
<keyword evidence="8" id="KW-1185">Reference proteome</keyword>
<dbReference type="OrthoDB" id="9805536at2759"/>
<comment type="similarity">
    <text evidence="2">Belongs to the ATPase alpha/beta chains family.</text>
</comment>
<evidence type="ECO:0000256" key="4">
    <source>
        <dbReference type="ARBA" id="ARBA00016087"/>
    </source>
</evidence>
<dbReference type="GO" id="GO:0005524">
    <property type="term" value="F:ATP binding"/>
    <property type="evidence" value="ECO:0007669"/>
    <property type="project" value="InterPro"/>
</dbReference>
<dbReference type="EMBL" id="JAHUZN010000004">
    <property type="protein sequence ID" value="KAG8496337.1"/>
    <property type="molecule type" value="Genomic_DNA"/>
</dbReference>
<dbReference type="SUPFAM" id="SSF52540">
    <property type="entry name" value="P-loop containing nucleoside triphosphate hydrolases"/>
    <property type="match status" value="1"/>
</dbReference>
<dbReference type="InterPro" id="IPR005294">
    <property type="entry name" value="ATP_synth_F1_asu"/>
</dbReference>
<comment type="subcellular location">
    <subcellularLocation>
        <location evidence="1">Mitochondrion inner membrane</location>
    </subcellularLocation>
</comment>
<gene>
    <name evidence="7" type="ORF">CXB51_007482</name>
</gene>
<sequence length="144" mass="16139">MGALEYTIAVAKTADSPATLQYLAPYTGASLVEYFMCRERHTLIIYHDLSKQAQAYRQIYLLLRRLLGYGQKFLSVDLFNAGIKPTINIRISISRVGSAAQIKAMKQVTGKSKLELAQFSELEAFVQFTSDLDKATRNQLARGK</sequence>
<dbReference type="GO" id="GO:0043531">
    <property type="term" value="F:ADP binding"/>
    <property type="evidence" value="ECO:0007669"/>
    <property type="project" value="TreeGrafter"/>
</dbReference>
<organism evidence="7 8">
    <name type="scientific">Gossypium anomalum</name>
    <dbReference type="NCBI Taxonomy" id="47600"/>
    <lineage>
        <taxon>Eukaryota</taxon>
        <taxon>Viridiplantae</taxon>
        <taxon>Streptophyta</taxon>
        <taxon>Embryophyta</taxon>
        <taxon>Tracheophyta</taxon>
        <taxon>Spermatophyta</taxon>
        <taxon>Magnoliopsida</taxon>
        <taxon>eudicotyledons</taxon>
        <taxon>Gunneridae</taxon>
        <taxon>Pentapetalae</taxon>
        <taxon>rosids</taxon>
        <taxon>malvids</taxon>
        <taxon>Malvales</taxon>
        <taxon>Malvaceae</taxon>
        <taxon>Malvoideae</taxon>
        <taxon>Gossypium</taxon>
    </lineage>
</organism>
<dbReference type="InterPro" id="IPR000793">
    <property type="entry name" value="ATP_synth_asu_C"/>
</dbReference>
<dbReference type="GO" id="GO:0005743">
    <property type="term" value="C:mitochondrial inner membrane"/>
    <property type="evidence" value="ECO:0007669"/>
    <property type="project" value="UniProtKB-SubCell"/>
</dbReference>